<evidence type="ECO:0008006" key="4">
    <source>
        <dbReference type="Google" id="ProtNLM"/>
    </source>
</evidence>
<feature type="signal peptide" evidence="1">
    <location>
        <begin position="1"/>
        <end position="19"/>
    </location>
</feature>
<evidence type="ECO:0000313" key="3">
    <source>
        <dbReference type="Proteomes" id="UP000278351"/>
    </source>
</evidence>
<evidence type="ECO:0000256" key="1">
    <source>
        <dbReference type="SAM" id="SignalP"/>
    </source>
</evidence>
<dbReference type="OrthoDB" id="678457at2"/>
<organism evidence="2 3">
    <name type="scientific">Chitinophaga lutea</name>
    <dbReference type="NCBI Taxonomy" id="2488634"/>
    <lineage>
        <taxon>Bacteria</taxon>
        <taxon>Pseudomonadati</taxon>
        <taxon>Bacteroidota</taxon>
        <taxon>Chitinophagia</taxon>
        <taxon>Chitinophagales</taxon>
        <taxon>Chitinophagaceae</taxon>
        <taxon>Chitinophaga</taxon>
    </lineage>
</organism>
<dbReference type="Proteomes" id="UP000278351">
    <property type="component" value="Unassembled WGS sequence"/>
</dbReference>
<feature type="chain" id="PRO_5018118935" description="Beta-lactamase-inhibitor-like PepSY-like domain-containing protein" evidence="1">
    <location>
        <begin position="20"/>
        <end position="146"/>
    </location>
</feature>
<accession>A0A3N4Q2D7</accession>
<dbReference type="SUPFAM" id="SSF160574">
    <property type="entry name" value="BT0923-like"/>
    <property type="match status" value="1"/>
</dbReference>
<comment type="caution">
    <text evidence="2">The sequence shown here is derived from an EMBL/GenBank/DDBJ whole genome shotgun (WGS) entry which is preliminary data.</text>
</comment>
<dbReference type="EMBL" id="RPDH01000001">
    <property type="protein sequence ID" value="RPE14236.1"/>
    <property type="molecule type" value="Genomic_DNA"/>
</dbReference>
<protein>
    <recommendedName>
        <fullName evidence="4">Beta-lactamase-inhibitor-like PepSY-like domain-containing protein</fullName>
    </recommendedName>
</protein>
<proteinExistence type="predicted"/>
<keyword evidence="1" id="KW-0732">Signal</keyword>
<dbReference type="AlphaFoldDB" id="A0A3N4Q2D7"/>
<name>A0A3N4Q2D7_9BACT</name>
<gene>
    <name evidence="2" type="ORF">EGT74_12255</name>
</gene>
<dbReference type="Gene3D" id="3.10.450.360">
    <property type="match status" value="1"/>
</dbReference>
<evidence type="ECO:0000313" key="2">
    <source>
        <dbReference type="EMBL" id="RPE14236.1"/>
    </source>
</evidence>
<reference evidence="2 3" key="1">
    <citation type="submission" date="2018-11" db="EMBL/GenBank/DDBJ databases">
        <title>Chitinophaga lutea sp.nov., isolate from arsenic contaminated soil.</title>
        <authorList>
            <person name="Zong Y."/>
        </authorList>
    </citation>
    <scope>NUCLEOTIDE SEQUENCE [LARGE SCALE GENOMIC DNA]</scope>
    <source>
        <strain evidence="2 3">ZY74</strain>
    </source>
</reference>
<keyword evidence="3" id="KW-1185">Reference proteome</keyword>
<dbReference type="RefSeq" id="WP_123846748.1">
    <property type="nucleotide sequence ID" value="NZ_RPDH01000001.1"/>
</dbReference>
<sequence length="146" mass="16316">MKKLLFLLAIVFAANVTFAKDNTIDNAKVLNGFREEFGNIANVSWYKTDNSFVAKFALNASKITAHFDEEGTLLAVSRNISDSQLPTAVITRLIKKFPNQAIRNVVEYVSDDTTRYVITLESETHWTVLKGDENGSVSVLNKLKKS</sequence>